<reference evidence="1 2" key="1">
    <citation type="submission" date="2017-08" db="EMBL/GenBank/DDBJ databases">
        <title>Infants hospitalized years apart are colonized by the same room-sourced microbial strains.</title>
        <authorList>
            <person name="Brooks B."/>
            <person name="Olm M.R."/>
            <person name="Firek B.A."/>
            <person name="Baker R."/>
            <person name="Thomas B.C."/>
            <person name="Morowitz M.J."/>
            <person name="Banfield J.F."/>
        </authorList>
    </citation>
    <scope>NUCLEOTIDE SEQUENCE [LARGE SCALE GENOMIC DNA]</scope>
    <source>
        <strain evidence="1">S2_005_002_R2_29</strain>
    </source>
</reference>
<gene>
    <name evidence="1" type="ORF">DI551_06810</name>
</gene>
<dbReference type="InterPro" id="IPR036380">
    <property type="entry name" value="Isochorismatase-like_sf"/>
</dbReference>
<name>A0A2W5MWS2_9BACT</name>
<proteinExistence type="predicted"/>
<protein>
    <submittedName>
        <fullName evidence="1">Uncharacterized protein</fullName>
    </submittedName>
</protein>
<accession>A0A2W5MWS2</accession>
<dbReference type="AlphaFoldDB" id="A0A2W5MWS2"/>
<evidence type="ECO:0000313" key="1">
    <source>
        <dbReference type="EMBL" id="PZQ45652.1"/>
    </source>
</evidence>
<evidence type="ECO:0000313" key="2">
    <source>
        <dbReference type="Proteomes" id="UP000249417"/>
    </source>
</evidence>
<dbReference type="SUPFAM" id="SSF52499">
    <property type="entry name" value="Isochorismatase-like hydrolases"/>
    <property type="match status" value="1"/>
</dbReference>
<sequence>MSATPDTNHHFNAAGGVIPASGNAALIVDVQLGCIRHMAPEDAANYLSSLGEQIKDMRHRQIPIAWATVDHHNNTEFHPPSGNTSAKRAPEEFKAMGFYAVAPDAKPEEIPNKEIFDRFINAYGPRQNEGVLTKPAFNAFATSEKDRVDAGIPVEAMPRINAAHKNFGEHMKDMNADNIATFGAVGSVCCLESAIGGRQNGFNTSLMLDGVVCWRGEGQKSQLVWRDGFENAEDADLWHRSEIRAATQKPERGFSESDIASAGEIRLTTYQDFIGSKDSFDQKPIPASSLNLSHRKM</sequence>
<dbReference type="Gene3D" id="3.40.50.850">
    <property type="entry name" value="Isochorismatase-like"/>
    <property type="match status" value="1"/>
</dbReference>
<dbReference type="EMBL" id="QFQB01000042">
    <property type="protein sequence ID" value="PZQ45652.1"/>
    <property type="molecule type" value="Genomic_DNA"/>
</dbReference>
<comment type="caution">
    <text evidence="1">The sequence shown here is derived from an EMBL/GenBank/DDBJ whole genome shotgun (WGS) entry which is preliminary data.</text>
</comment>
<organism evidence="1 2">
    <name type="scientific">Micavibrio aeruginosavorus</name>
    <dbReference type="NCBI Taxonomy" id="349221"/>
    <lineage>
        <taxon>Bacteria</taxon>
        <taxon>Pseudomonadati</taxon>
        <taxon>Bdellovibrionota</taxon>
        <taxon>Bdellovibrionia</taxon>
        <taxon>Bdellovibrionales</taxon>
        <taxon>Pseudobdellovibrionaceae</taxon>
        <taxon>Micavibrio</taxon>
    </lineage>
</organism>
<dbReference type="Proteomes" id="UP000249417">
    <property type="component" value="Unassembled WGS sequence"/>
</dbReference>